<dbReference type="GO" id="GO:0003677">
    <property type="term" value="F:DNA binding"/>
    <property type="evidence" value="ECO:0007669"/>
    <property type="project" value="UniProtKB-KW"/>
</dbReference>
<evidence type="ECO:0000256" key="6">
    <source>
        <dbReference type="ARBA" id="ARBA00023242"/>
    </source>
</evidence>
<dbReference type="GO" id="GO:0005674">
    <property type="term" value="C:transcription factor TFIIF complex"/>
    <property type="evidence" value="ECO:0007669"/>
    <property type="project" value="TreeGrafter"/>
</dbReference>
<dbReference type="STRING" id="12957.A0A158NAG9"/>
<dbReference type="GO" id="GO:0016251">
    <property type="term" value="F:RNA polymerase II general transcription initiation factor activity"/>
    <property type="evidence" value="ECO:0007669"/>
    <property type="project" value="TreeGrafter"/>
</dbReference>
<feature type="compositionally biased region" description="Basic residues" evidence="9">
    <location>
        <begin position="249"/>
        <end position="264"/>
    </location>
</feature>
<name>A0A158NAG9_ATTCE</name>
<keyword evidence="3 8" id="KW-0805">Transcription regulation</keyword>
<dbReference type="AlphaFoldDB" id="A0A158NAG9"/>
<evidence type="ECO:0000256" key="4">
    <source>
        <dbReference type="ARBA" id="ARBA00023125"/>
    </source>
</evidence>
<evidence type="ECO:0000313" key="10">
    <source>
        <dbReference type="EnsemblMetazoa" id="XP_012054527.1"/>
    </source>
</evidence>
<dbReference type="SUPFAM" id="SSF50916">
    <property type="entry name" value="Rap30/74 interaction domains"/>
    <property type="match status" value="1"/>
</dbReference>
<dbReference type="eggNOG" id="KOG2393">
    <property type="taxonomic scope" value="Eukaryota"/>
</dbReference>
<evidence type="ECO:0000256" key="2">
    <source>
        <dbReference type="ARBA" id="ARBA00005249"/>
    </source>
</evidence>
<dbReference type="PANTHER" id="PTHR13011">
    <property type="entry name" value="TFIIF-ALPHA"/>
    <property type="match status" value="1"/>
</dbReference>
<dbReference type="GO" id="GO:0006367">
    <property type="term" value="P:transcription initiation at RNA polymerase II promoter"/>
    <property type="evidence" value="ECO:0007669"/>
    <property type="project" value="InterPro"/>
</dbReference>
<reference evidence="11" key="1">
    <citation type="journal article" date="2011" name="PLoS Genet.">
        <title>The genome sequence of the leaf-cutter ant Atta cephalotes reveals insights into its obligate symbiotic lifestyle.</title>
        <authorList>
            <person name="Suen G."/>
            <person name="Teiling C."/>
            <person name="Li L."/>
            <person name="Holt C."/>
            <person name="Abouheif E."/>
            <person name="Bornberg-Bauer E."/>
            <person name="Bouffard P."/>
            <person name="Caldera E.J."/>
            <person name="Cash E."/>
            <person name="Cavanaugh A."/>
            <person name="Denas O."/>
            <person name="Elhaik E."/>
            <person name="Fave M.J."/>
            <person name="Gadau J."/>
            <person name="Gibson J.D."/>
            <person name="Graur D."/>
            <person name="Grubbs K.J."/>
            <person name="Hagen D.E."/>
            <person name="Harkins T.T."/>
            <person name="Helmkampf M."/>
            <person name="Hu H."/>
            <person name="Johnson B.R."/>
            <person name="Kim J."/>
            <person name="Marsh S.E."/>
            <person name="Moeller J.A."/>
            <person name="Munoz-Torres M.C."/>
            <person name="Murphy M.C."/>
            <person name="Naughton M.C."/>
            <person name="Nigam S."/>
            <person name="Overson R."/>
            <person name="Rajakumar R."/>
            <person name="Reese J.T."/>
            <person name="Scott J.J."/>
            <person name="Smith C.R."/>
            <person name="Tao S."/>
            <person name="Tsutsui N.D."/>
            <person name="Viljakainen L."/>
            <person name="Wissler L."/>
            <person name="Yandell M.D."/>
            <person name="Zimmer F."/>
            <person name="Taylor J."/>
            <person name="Slater S.C."/>
            <person name="Clifton S.W."/>
            <person name="Warren W.C."/>
            <person name="Elsik C.G."/>
            <person name="Smith C.D."/>
            <person name="Weinstock G.M."/>
            <person name="Gerardo N.M."/>
            <person name="Currie C.R."/>
        </authorList>
    </citation>
    <scope>NUCLEOTIDE SEQUENCE [LARGE SCALE GENOMIC DNA]</scope>
</reference>
<feature type="compositionally biased region" description="Acidic residues" evidence="9">
    <location>
        <begin position="319"/>
        <end position="328"/>
    </location>
</feature>
<evidence type="ECO:0000256" key="1">
    <source>
        <dbReference type="ARBA" id="ARBA00004123"/>
    </source>
</evidence>
<keyword evidence="11" id="KW-1185">Reference proteome</keyword>
<dbReference type="SUPFAM" id="SSF46785">
    <property type="entry name" value="Winged helix' DNA-binding domain"/>
    <property type="match status" value="1"/>
</dbReference>
<dbReference type="InterPro" id="IPR011039">
    <property type="entry name" value="TFIIF_interaction"/>
</dbReference>
<comment type="subcellular location">
    <subcellularLocation>
        <location evidence="1 8">Nucleus</location>
    </subcellularLocation>
</comment>
<dbReference type="FunCoup" id="A0A158NAG9">
    <property type="interactions" value="1394"/>
</dbReference>
<reference evidence="10" key="2">
    <citation type="submission" date="2016-04" db="UniProtKB">
        <authorList>
            <consortium name="EnsemblMetazoa"/>
        </authorList>
    </citation>
    <scope>IDENTIFICATION</scope>
</reference>
<dbReference type="Gene3D" id="1.10.10.10">
    <property type="entry name" value="Winged helix-like DNA-binding domain superfamily/Winged helix DNA-binding domain"/>
    <property type="match status" value="1"/>
</dbReference>
<dbReference type="GO" id="GO:0001096">
    <property type="term" value="F:TFIIF-class transcription factor complex binding"/>
    <property type="evidence" value="ECO:0007669"/>
    <property type="project" value="TreeGrafter"/>
</dbReference>
<feature type="compositionally biased region" description="Basic and acidic residues" evidence="9">
    <location>
        <begin position="344"/>
        <end position="362"/>
    </location>
</feature>
<evidence type="ECO:0000256" key="9">
    <source>
        <dbReference type="SAM" id="MobiDB-lite"/>
    </source>
</evidence>
<evidence type="ECO:0000256" key="3">
    <source>
        <dbReference type="ARBA" id="ARBA00023015"/>
    </source>
</evidence>
<dbReference type="OrthoDB" id="76676at2759"/>
<dbReference type="InterPro" id="IPR036388">
    <property type="entry name" value="WH-like_DNA-bd_sf"/>
</dbReference>
<comment type="function">
    <text evidence="7 8">TFIIF is a general transcription initiation factor that binds to RNA polymerase II and helps to recruit it to the initiation complex in collaboration with TFIIB. It promotes transcription elongation.</text>
</comment>
<accession>A0A158NAG9</accession>
<dbReference type="GO" id="GO:0032968">
    <property type="term" value="P:positive regulation of transcription elongation by RNA polymerase II"/>
    <property type="evidence" value="ECO:0007669"/>
    <property type="project" value="InterPro"/>
</dbReference>
<feature type="compositionally biased region" description="Acidic residues" evidence="9">
    <location>
        <begin position="268"/>
        <end position="283"/>
    </location>
</feature>
<dbReference type="KEGG" id="acep:105617580"/>
<gene>
    <name evidence="10" type="primary">105617580</name>
</gene>
<dbReference type="InParanoid" id="A0A158NAG9"/>
<sequence>MNSNAVSKSSVAPSVQEFSIRVPKNSKKKHNVMRFNATLNVDFSKWSQVKMERENNMKEYKGIEEEMPKFGAGSEFGRDAREEARRKKYGITSRKYKPEDQPWILKSGGKTGKKFKGIREGGISENAAYYVFTHAADGAIEAFPLHEWYNFQPIQRYKSLSAEEAEQEFSRRNKVINYFSLMLRKRLRNDEDGGDEEELVEGGKGKRPGKKEKELQISELDEWMTDDDESGSDEDENKKGSEDEDDGKKKKKDKIQLEKKKKKKNVSDDEAFEESDDGDEEGRECDYISDSSVSESESEPQKEVKSVAEEDALRKLLVSDEDEDEEEQTDKKDGEIDKDEDEEGKEKDDKDKDKLSKEMDKKKDKKKKKKAKKKDQKKSVSGKDSSSDFSSDSESDSDTALKEKDNKKPNSAHSSRSATPTPSASGVSDSFKRKQSGSPDLSQAKKLKLDNFNLVPVTSYIPGTSESGITEDAVRRYLMRKPMTTTELLQKFKSKKTGLTSEQLVNIMTQILKKINPTKQTIKNKMYLSIKAQSN</sequence>
<feature type="compositionally biased region" description="Low complexity" evidence="9">
    <location>
        <begin position="411"/>
        <end position="425"/>
    </location>
</feature>
<dbReference type="Pfam" id="PF05793">
    <property type="entry name" value="TFIIF_alpha"/>
    <property type="match status" value="1"/>
</dbReference>
<feature type="compositionally biased region" description="Acidic residues" evidence="9">
    <location>
        <begin position="219"/>
        <end position="235"/>
    </location>
</feature>
<evidence type="ECO:0000256" key="7">
    <source>
        <dbReference type="ARBA" id="ARBA00025232"/>
    </source>
</evidence>
<keyword evidence="6 8" id="KW-0539">Nucleus</keyword>
<proteinExistence type="inferred from homology"/>
<protein>
    <recommendedName>
        <fullName evidence="8">Transcription initiation factor IIF subunit alpha</fullName>
    </recommendedName>
</protein>
<dbReference type="PANTHER" id="PTHR13011:SF0">
    <property type="entry name" value="GENERAL TRANSCRIPTION FACTOR IIF SUBUNIT 1"/>
    <property type="match status" value="1"/>
</dbReference>
<feature type="compositionally biased region" description="Basic and acidic residues" evidence="9">
    <location>
        <begin position="399"/>
        <end position="408"/>
    </location>
</feature>
<dbReference type="CDD" id="cd00240">
    <property type="entry name" value="TFIIFa"/>
    <property type="match status" value="1"/>
</dbReference>
<keyword evidence="5 8" id="KW-0804">Transcription</keyword>
<keyword evidence="4 8" id="KW-0238">DNA-binding</keyword>
<evidence type="ECO:0000256" key="5">
    <source>
        <dbReference type="ARBA" id="ARBA00023163"/>
    </source>
</evidence>
<dbReference type="EMBL" id="ADTU01010300">
    <property type="status" value="NOT_ANNOTATED_CDS"/>
    <property type="molecule type" value="Genomic_DNA"/>
</dbReference>
<feature type="compositionally biased region" description="Basic and acidic residues" evidence="9">
    <location>
        <begin position="299"/>
        <end position="318"/>
    </location>
</feature>
<dbReference type="EnsemblMetazoa" id="XM_012199137.1">
    <property type="protein sequence ID" value="XP_012054527.1"/>
    <property type="gene ID" value="LOC105617580"/>
</dbReference>
<comment type="similarity">
    <text evidence="2 8">Belongs to the TFIIF alpha subunit family.</text>
</comment>
<evidence type="ECO:0000256" key="8">
    <source>
        <dbReference type="RuleBase" id="RU366044"/>
    </source>
</evidence>
<dbReference type="Proteomes" id="UP000005205">
    <property type="component" value="Unassembled WGS sequence"/>
</dbReference>
<dbReference type="OMA" id="MERENNQ"/>
<feature type="region of interest" description="Disordered" evidence="9">
    <location>
        <begin position="190"/>
        <end position="444"/>
    </location>
</feature>
<feature type="compositionally biased region" description="Basic residues" evidence="9">
    <location>
        <begin position="363"/>
        <end position="376"/>
    </location>
</feature>
<evidence type="ECO:0000313" key="11">
    <source>
        <dbReference type="Proteomes" id="UP000005205"/>
    </source>
</evidence>
<dbReference type="InterPro" id="IPR008851">
    <property type="entry name" value="TFIIF-alpha"/>
</dbReference>
<organism evidence="10 11">
    <name type="scientific">Atta cephalotes</name>
    <name type="common">Leafcutter ant</name>
    <dbReference type="NCBI Taxonomy" id="12957"/>
    <lineage>
        <taxon>Eukaryota</taxon>
        <taxon>Metazoa</taxon>
        <taxon>Ecdysozoa</taxon>
        <taxon>Arthropoda</taxon>
        <taxon>Hexapoda</taxon>
        <taxon>Insecta</taxon>
        <taxon>Pterygota</taxon>
        <taxon>Neoptera</taxon>
        <taxon>Endopterygota</taxon>
        <taxon>Hymenoptera</taxon>
        <taxon>Apocrita</taxon>
        <taxon>Aculeata</taxon>
        <taxon>Formicoidea</taxon>
        <taxon>Formicidae</taxon>
        <taxon>Myrmicinae</taxon>
        <taxon>Atta</taxon>
    </lineage>
</organism>
<dbReference type="InterPro" id="IPR036390">
    <property type="entry name" value="WH_DNA-bd_sf"/>
</dbReference>